<evidence type="ECO:0000256" key="2">
    <source>
        <dbReference type="ARBA" id="ARBA00006604"/>
    </source>
</evidence>
<evidence type="ECO:0000256" key="6">
    <source>
        <dbReference type="ARBA" id="ARBA00023235"/>
    </source>
</evidence>
<protein>
    <recommendedName>
        <fullName evidence="8">Glucose-6-phosphate isomerase</fullName>
        <shortName evidence="8">GPI</shortName>
        <ecNumber evidence="8">5.3.1.9</ecNumber>
    </recommendedName>
    <alternativeName>
        <fullName evidence="8">Phosphoglucose isomerase</fullName>
        <shortName evidence="8">PGI</shortName>
    </alternativeName>
    <alternativeName>
        <fullName evidence="8">Phosphohexose isomerase</fullName>
        <shortName evidence="8">PHI</shortName>
    </alternativeName>
</protein>
<comment type="subcellular location">
    <subcellularLocation>
        <location evidence="8">Cytoplasm</location>
    </subcellularLocation>
</comment>
<dbReference type="HAMAP" id="MF_00473">
    <property type="entry name" value="G6P_isomerase"/>
    <property type="match status" value="1"/>
</dbReference>
<dbReference type="PANTHER" id="PTHR11469:SF1">
    <property type="entry name" value="GLUCOSE-6-PHOSPHATE ISOMERASE"/>
    <property type="match status" value="1"/>
</dbReference>
<dbReference type="InterPro" id="IPR001672">
    <property type="entry name" value="G6P_Isomerase"/>
</dbReference>
<dbReference type="InterPro" id="IPR035476">
    <property type="entry name" value="SIS_PGI_1"/>
</dbReference>
<dbReference type="GO" id="GO:0006096">
    <property type="term" value="P:glycolytic process"/>
    <property type="evidence" value="ECO:0007669"/>
    <property type="project" value="UniProtKB-UniRule"/>
</dbReference>
<keyword evidence="4 8" id="KW-0963">Cytoplasm</keyword>
<gene>
    <name evidence="8" type="primary">pgi</name>
    <name evidence="10" type="ORF">OMES3154_01100</name>
</gene>
<accession>A0A6I8M8K3</accession>
<comment type="similarity">
    <text evidence="2 8 9">Belongs to the GPI family.</text>
</comment>
<reference evidence="10 11" key="1">
    <citation type="submission" date="2019-10" db="EMBL/GenBank/DDBJ databases">
        <authorList>
            <person name="Blom J."/>
        </authorList>
    </citation>
    <scope>NUCLEOTIDE SEQUENCE [LARGE SCALE GENOMIC DNA]</scope>
    <source>
        <strain evidence="10 11">ES3154-GLU</strain>
    </source>
</reference>
<dbReference type="GO" id="GO:0097367">
    <property type="term" value="F:carbohydrate derivative binding"/>
    <property type="evidence" value="ECO:0007669"/>
    <property type="project" value="InterPro"/>
</dbReference>
<keyword evidence="6 8" id="KW-0413">Isomerase</keyword>
<feature type="active site" evidence="8">
    <location>
        <position position="417"/>
    </location>
</feature>
<sequence length="444" mass="50102">MIFNDKYTKQFVNKKEIEAIKPFVEVADKMLDDKSFLGSDFLGWMDLPKDYDKEEFERIKKAALKIRKESKALVVIGIGGSYLGARAAIEFMLPTYYNQTNDVEVYFVGTNMSPNYITDIYNLVKDKDFSVNVISKSGTTTEPAIAFRIFKKLLEEKYGEKEAASRIYATTDKKKGALKTLSDKKAYETFVVPDNVGGRFSVLTAVGLLPIAAAGINIDDLMNGANQARIDLSNKNFFENDAMKYAAIRNILYRKGKDIEIFVNYEPRLQFIAEWLKQLFAESEGKDLKGIFPTSASFSTDLHSIGQAIQEGKRNIFETIISVDNVINDIVIEKDEEDLDGLNFLAGKSLDYVNKMAKKGVVLAHVDGNVPNIEISIDKINEYNLGYLFYFFEKAVAISGYVNGVNPFDQPGVEAYKKNMFALLEKPGYEEETKKIFERIDNEG</sequence>
<dbReference type="EMBL" id="CABWIB010000001">
    <property type="protein sequence ID" value="VWL85813.1"/>
    <property type="molecule type" value="Genomic_DNA"/>
</dbReference>
<evidence type="ECO:0000256" key="4">
    <source>
        <dbReference type="ARBA" id="ARBA00022490"/>
    </source>
</evidence>
<dbReference type="FunFam" id="3.40.50.10490:FF:000016">
    <property type="entry name" value="Glucose-6-phosphate isomerase"/>
    <property type="match status" value="1"/>
</dbReference>
<dbReference type="GO" id="GO:0006094">
    <property type="term" value="P:gluconeogenesis"/>
    <property type="evidence" value="ECO:0007669"/>
    <property type="project" value="UniProtKB-UniRule"/>
</dbReference>
<comment type="pathway">
    <text evidence="8">Carbohydrate biosynthesis; gluconeogenesis.</text>
</comment>
<dbReference type="PROSITE" id="PS00174">
    <property type="entry name" value="P_GLUCOSE_ISOMERASE_2"/>
    <property type="match status" value="1"/>
</dbReference>
<dbReference type="PROSITE" id="PS51463">
    <property type="entry name" value="P_GLUCOSE_ISOMERASE_3"/>
    <property type="match status" value="1"/>
</dbReference>
<dbReference type="CDD" id="cd05015">
    <property type="entry name" value="SIS_PGI_1"/>
    <property type="match status" value="1"/>
</dbReference>
<evidence type="ECO:0000313" key="10">
    <source>
        <dbReference type="EMBL" id="VWL85813.1"/>
    </source>
</evidence>
<dbReference type="GO" id="GO:0004347">
    <property type="term" value="F:glucose-6-phosphate isomerase activity"/>
    <property type="evidence" value="ECO:0007669"/>
    <property type="project" value="UniProtKB-UniRule"/>
</dbReference>
<dbReference type="RefSeq" id="WP_156683782.1">
    <property type="nucleotide sequence ID" value="NZ_CABWIB010000001.1"/>
</dbReference>
<evidence type="ECO:0000256" key="1">
    <source>
        <dbReference type="ARBA" id="ARBA00004926"/>
    </source>
</evidence>
<dbReference type="CDD" id="cd05016">
    <property type="entry name" value="SIS_PGI_2"/>
    <property type="match status" value="1"/>
</dbReference>
<evidence type="ECO:0000256" key="8">
    <source>
        <dbReference type="HAMAP-Rule" id="MF_00473"/>
    </source>
</evidence>
<dbReference type="Gene3D" id="3.40.50.10490">
    <property type="entry name" value="Glucose-6-phosphate isomerase like protein, domain 1"/>
    <property type="match status" value="2"/>
</dbReference>
<proteinExistence type="inferred from homology"/>
<name>A0A6I8M8K3_9FUSO</name>
<organism evidence="10 11">
    <name type="scientific">Oceanivirga miroungae</name>
    <dbReference type="NCBI Taxonomy" id="1130046"/>
    <lineage>
        <taxon>Bacteria</taxon>
        <taxon>Fusobacteriati</taxon>
        <taxon>Fusobacteriota</taxon>
        <taxon>Fusobacteriia</taxon>
        <taxon>Fusobacteriales</taxon>
        <taxon>Leptotrichiaceae</taxon>
        <taxon>Oceanivirga</taxon>
    </lineage>
</organism>
<dbReference type="InterPro" id="IPR035482">
    <property type="entry name" value="SIS_PGI_2"/>
</dbReference>
<dbReference type="InterPro" id="IPR018189">
    <property type="entry name" value="Phosphoglucose_isomerase_CS"/>
</dbReference>
<evidence type="ECO:0000313" key="11">
    <source>
        <dbReference type="Proteomes" id="UP000419017"/>
    </source>
</evidence>
<comment type="pathway">
    <text evidence="1 8 9">Carbohydrate degradation; glycolysis; D-glyceraldehyde 3-phosphate and glycerone phosphate from D-glucose: step 2/4.</text>
</comment>
<dbReference type="PANTHER" id="PTHR11469">
    <property type="entry name" value="GLUCOSE-6-PHOSPHATE ISOMERASE"/>
    <property type="match status" value="1"/>
</dbReference>
<keyword evidence="5 8" id="KW-0324">Glycolysis</keyword>
<dbReference type="AlphaFoldDB" id="A0A6I8M8K3"/>
<keyword evidence="3 8" id="KW-0312">Gluconeogenesis</keyword>
<dbReference type="Proteomes" id="UP000419017">
    <property type="component" value="Unassembled WGS sequence"/>
</dbReference>
<comment type="caution">
    <text evidence="8">Lacks conserved residue(s) required for the propagation of feature annotation.</text>
</comment>
<evidence type="ECO:0000256" key="9">
    <source>
        <dbReference type="RuleBase" id="RU000612"/>
    </source>
</evidence>
<dbReference type="UniPathway" id="UPA00109">
    <property type="reaction ID" value="UER00181"/>
</dbReference>
<dbReference type="Pfam" id="PF00342">
    <property type="entry name" value="PGI"/>
    <property type="match status" value="1"/>
</dbReference>
<dbReference type="InterPro" id="IPR046348">
    <property type="entry name" value="SIS_dom_sf"/>
</dbReference>
<dbReference type="NCBIfam" id="NF010697">
    <property type="entry name" value="PRK14097.1"/>
    <property type="match status" value="1"/>
</dbReference>
<dbReference type="PRINTS" id="PR00662">
    <property type="entry name" value="G6PISOMERASE"/>
</dbReference>
<evidence type="ECO:0000256" key="5">
    <source>
        <dbReference type="ARBA" id="ARBA00023152"/>
    </source>
</evidence>
<dbReference type="GO" id="GO:0048029">
    <property type="term" value="F:monosaccharide binding"/>
    <property type="evidence" value="ECO:0007669"/>
    <property type="project" value="TreeGrafter"/>
</dbReference>
<dbReference type="EC" id="5.3.1.9" evidence="8"/>
<comment type="function">
    <text evidence="8">Catalyzes the reversible isomerization of glucose-6-phosphate to fructose-6-phosphate.</text>
</comment>
<comment type="catalytic activity">
    <reaction evidence="7 8 9">
        <text>alpha-D-glucose 6-phosphate = beta-D-fructose 6-phosphate</text>
        <dbReference type="Rhea" id="RHEA:11816"/>
        <dbReference type="ChEBI" id="CHEBI:57634"/>
        <dbReference type="ChEBI" id="CHEBI:58225"/>
        <dbReference type="EC" id="5.3.1.9"/>
    </reaction>
</comment>
<feature type="active site" description="Proton donor" evidence="8">
    <location>
        <position position="282"/>
    </location>
</feature>
<dbReference type="PROSITE" id="PS00765">
    <property type="entry name" value="P_GLUCOSE_ISOMERASE_1"/>
    <property type="match status" value="1"/>
</dbReference>
<dbReference type="GO" id="GO:0051156">
    <property type="term" value="P:glucose 6-phosphate metabolic process"/>
    <property type="evidence" value="ECO:0007669"/>
    <property type="project" value="TreeGrafter"/>
</dbReference>
<evidence type="ECO:0000256" key="3">
    <source>
        <dbReference type="ARBA" id="ARBA00022432"/>
    </source>
</evidence>
<dbReference type="FunFam" id="3.40.50.10490:FF:000015">
    <property type="entry name" value="Glucose-6-phosphate isomerase"/>
    <property type="match status" value="1"/>
</dbReference>
<keyword evidence="11" id="KW-1185">Reference proteome</keyword>
<dbReference type="UniPathway" id="UPA00138"/>
<dbReference type="GO" id="GO:0005829">
    <property type="term" value="C:cytosol"/>
    <property type="evidence" value="ECO:0007669"/>
    <property type="project" value="TreeGrafter"/>
</dbReference>
<dbReference type="SUPFAM" id="SSF53697">
    <property type="entry name" value="SIS domain"/>
    <property type="match status" value="1"/>
</dbReference>
<evidence type="ECO:0000256" key="7">
    <source>
        <dbReference type="ARBA" id="ARBA00029321"/>
    </source>
</evidence>